<gene>
    <name evidence="2" type="ORF">NA8A_15331</name>
</gene>
<sequence>MYDQMTTAKSETSPNAGKQHHGGASAIAIMRRIEETIDAETTAIRTDPAFDLKASNARKSRHLYELNKALKGANEEGLASAHRDALLRLRAKLAANEATIKAHMSAVSEVAALLRETIEQAQTDGTYSERAFGQASPA</sequence>
<comment type="caution">
    <text evidence="2">The sequence shown here is derived from an EMBL/GenBank/DDBJ whole genome shotgun (WGS) entry which is preliminary data.</text>
</comment>
<feature type="region of interest" description="Disordered" evidence="1">
    <location>
        <begin position="1"/>
        <end position="23"/>
    </location>
</feature>
<evidence type="ECO:0000313" key="3">
    <source>
        <dbReference type="Proteomes" id="UP000007374"/>
    </source>
</evidence>
<proteinExistence type="predicted"/>
<dbReference type="eggNOG" id="ENOG5033ETF">
    <property type="taxonomic scope" value="Bacteria"/>
</dbReference>
<evidence type="ECO:0000256" key="1">
    <source>
        <dbReference type="SAM" id="MobiDB-lite"/>
    </source>
</evidence>
<protein>
    <submittedName>
        <fullName evidence="2">Uncharacterized protein</fullName>
    </submittedName>
</protein>
<dbReference type="Proteomes" id="UP000007374">
    <property type="component" value="Unassembled WGS sequence"/>
</dbReference>
<dbReference type="STRING" id="721133.SAMN05216176_110129"/>
<organism evidence="2 3">
    <name type="scientific">Nitratireductor indicus C115</name>
    <dbReference type="NCBI Taxonomy" id="1231190"/>
    <lineage>
        <taxon>Bacteria</taxon>
        <taxon>Pseudomonadati</taxon>
        <taxon>Pseudomonadota</taxon>
        <taxon>Alphaproteobacteria</taxon>
        <taxon>Hyphomicrobiales</taxon>
        <taxon>Phyllobacteriaceae</taxon>
        <taxon>Nitratireductor</taxon>
    </lineage>
</organism>
<name>K2N2H4_9HYPH</name>
<dbReference type="PATRIC" id="fig|1231190.3.peg.3177"/>
<keyword evidence="3" id="KW-1185">Reference proteome</keyword>
<dbReference type="RefSeq" id="WP_009451247.1">
    <property type="nucleotide sequence ID" value="NZ_AMSI01000010.1"/>
</dbReference>
<dbReference type="EMBL" id="AMSI01000010">
    <property type="protein sequence ID" value="EKF41593.1"/>
    <property type="molecule type" value="Genomic_DNA"/>
</dbReference>
<evidence type="ECO:0000313" key="2">
    <source>
        <dbReference type="EMBL" id="EKF41593.1"/>
    </source>
</evidence>
<reference evidence="2 3" key="1">
    <citation type="journal article" date="2012" name="J. Bacteriol.">
        <title>Genome Sequence of Nitratireductor indicus Type Strain C115.</title>
        <authorList>
            <person name="Lai Q."/>
            <person name="Li G."/>
            <person name="Yu Z."/>
            <person name="Shao Z."/>
        </authorList>
    </citation>
    <scope>NUCLEOTIDE SEQUENCE [LARGE SCALE GENOMIC DNA]</scope>
    <source>
        <strain evidence="2 3">C115</strain>
    </source>
</reference>
<dbReference type="AlphaFoldDB" id="K2N2H4"/>
<accession>K2N2H4</accession>
<feature type="compositionally biased region" description="Polar residues" evidence="1">
    <location>
        <begin position="1"/>
        <end position="16"/>
    </location>
</feature>